<comment type="caution">
    <text evidence="2">The sequence shown here is derived from an EMBL/GenBank/DDBJ whole genome shotgun (WGS) entry which is preliminary data.</text>
</comment>
<sequence>MNFFKNTYGFDMFSVFLILLSSIFSIWDFTKYLGVALLLFAIYRAFSKDIYRRKMELNKFTIYANKLLGKFGKKLPSSVPNLDLNSLSVAINQIKLSMAQKKKYKIIKCPSCKQKLRLPRKRGKIVVTCKKCSNKFDSRT</sequence>
<evidence type="ECO:0000256" key="1">
    <source>
        <dbReference type="SAM" id="Phobius"/>
    </source>
</evidence>
<dbReference type="RefSeq" id="WP_185165198.1">
    <property type="nucleotide sequence ID" value="NZ_JACKWY010000011.1"/>
</dbReference>
<feature type="transmembrane region" description="Helical" evidence="1">
    <location>
        <begin position="7"/>
        <end position="27"/>
    </location>
</feature>
<gene>
    <name evidence="2" type="ORF">H7E68_15375</name>
</gene>
<dbReference type="Proteomes" id="UP000585258">
    <property type="component" value="Unassembled WGS sequence"/>
</dbReference>
<keyword evidence="1" id="KW-0812">Transmembrane</keyword>
<dbReference type="AlphaFoldDB" id="A0A7X0VS49"/>
<name>A0A7X0VS49_9CLOT</name>
<accession>A0A7X0VS49</accession>
<evidence type="ECO:0000313" key="3">
    <source>
        <dbReference type="Proteomes" id="UP000585258"/>
    </source>
</evidence>
<dbReference type="EMBL" id="JACKWY010000011">
    <property type="protein sequence ID" value="MBB6716084.1"/>
    <property type="molecule type" value="Genomic_DNA"/>
</dbReference>
<proteinExistence type="predicted"/>
<protein>
    <recommendedName>
        <fullName evidence="4">Zn-finger containing protein</fullName>
    </recommendedName>
</protein>
<keyword evidence="1" id="KW-1133">Transmembrane helix</keyword>
<evidence type="ECO:0008006" key="4">
    <source>
        <dbReference type="Google" id="ProtNLM"/>
    </source>
</evidence>
<organism evidence="2 3">
    <name type="scientific">Clostridium gasigenes</name>
    <dbReference type="NCBI Taxonomy" id="94869"/>
    <lineage>
        <taxon>Bacteria</taxon>
        <taxon>Bacillati</taxon>
        <taxon>Bacillota</taxon>
        <taxon>Clostridia</taxon>
        <taxon>Eubacteriales</taxon>
        <taxon>Clostridiaceae</taxon>
        <taxon>Clostridium</taxon>
    </lineage>
</organism>
<reference evidence="2 3" key="1">
    <citation type="submission" date="2020-08" db="EMBL/GenBank/DDBJ databases">
        <title>Clostridia isolated from Swiss meat.</title>
        <authorList>
            <person name="Wambui J."/>
            <person name="Stevens M.J.A."/>
            <person name="Stephan R."/>
        </authorList>
    </citation>
    <scope>NUCLEOTIDE SEQUENCE [LARGE SCALE GENOMIC DNA]</scope>
    <source>
        <strain evidence="2 3">CM001</strain>
    </source>
</reference>
<evidence type="ECO:0000313" key="2">
    <source>
        <dbReference type="EMBL" id="MBB6716084.1"/>
    </source>
</evidence>
<keyword evidence="1" id="KW-0472">Membrane</keyword>